<reference evidence="3" key="2">
    <citation type="submission" date="2020-04" db="EMBL/GenBank/DDBJ databases">
        <authorList>
            <consortium name="NCBI Genome Project"/>
        </authorList>
    </citation>
    <scope>NUCLEOTIDE SEQUENCE</scope>
    <source>
        <strain evidence="3">CBS 342.82</strain>
    </source>
</reference>
<gene>
    <name evidence="3" type="ORF">K489DRAFT_312922</name>
</gene>
<feature type="region of interest" description="Disordered" evidence="1">
    <location>
        <begin position="19"/>
        <end position="66"/>
    </location>
</feature>
<organism evidence="3">
    <name type="scientific">Dissoconium aciculare CBS 342.82</name>
    <dbReference type="NCBI Taxonomy" id="1314786"/>
    <lineage>
        <taxon>Eukaryota</taxon>
        <taxon>Fungi</taxon>
        <taxon>Dikarya</taxon>
        <taxon>Ascomycota</taxon>
        <taxon>Pezizomycotina</taxon>
        <taxon>Dothideomycetes</taxon>
        <taxon>Dothideomycetidae</taxon>
        <taxon>Mycosphaerellales</taxon>
        <taxon>Dissoconiaceae</taxon>
        <taxon>Dissoconium</taxon>
    </lineage>
</organism>
<keyword evidence="2" id="KW-1185">Reference proteome</keyword>
<feature type="compositionally biased region" description="Basic and acidic residues" evidence="1">
    <location>
        <begin position="57"/>
        <end position="66"/>
    </location>
</feature>
<name>A0A6J3MFE7_9PEZI</name>
<dbReference type="AlphaFoldDB" id="A0A6J3MFE7"/>
<proteinExistence type="predicted"/>
<reference evidence="3" key="3">
    <citation type="submission" date="2025-08" db="UniProtKB">
        <authorList>
            <consortium name="RefSeq"/>
        </authorList>
    </citation>
    <scope>IDENTIFICATION</scope>
    <source>
        <strain evidence="3">CBS 342.82</strain>
    </source>
</reference>
<reference evidence="3" key="1">
    <citation type="submission" date="2020-01" db="EMBL/GenBank/DDBJ databases">
        <authorList>
            <consortium name="DOE Joint Genome Institute"/>
            <person name="Haridas S."/>
            <person name="Albert R."/>
            <person name="Binder M."/>
            <person name="Bloem J."/>
            <person name="Labutti K."/>
            <person name="Salamov A."/>
            <person name="Andreopoulos B."/>
            <person name="Baker S.E."/>
            <person name="Barry K."/>
            <person name="Bills G."/>
            <person name="Bluhm B.H."/>
            <person name="Cannon C."/>
            <person name="Castanera R."/>
            <person name="Culley D.E."/>
            <person name="Daum C."/>
            <person name="Ezra D."/>
            <person name="Gonzalez J.B."/>
            <person name="Henrissat B."/>
            <person name="Kuo A."/>
            <person name="Liang C."/>
            <person name="Lipzen A."/>
            <person name="Lutzoni F."/>
            <person name="Magnuson J."/>
            <person name="Mondo S."/>
            <person name="Nolan M."/>
            <person name="Ohm R."/>
            <person name="Pangilinan J."/>
            <person name="Park H.-J."/>
            <person name="Ramirez L."/>
            <person name="Alfaro M."/>
            <person name="Sun H."/>
            <person name="Tritt A."/>
            <person name="Yoshinaga Y."/>
            <person name="Zwiers L.-H."/>
            <person name="Turgeon B.G."/>
            <person name="Goodwin S.B."/>
            <person name="Spatafora J.W."/>
            <person name="Crous P.W."/>
            <person name="Grigoriev I.V."/>
        </authorList>
    </citation>
    <scope>NUCLEOTIDE SEQUENCE</scope>
    <source>
        <strain evidence="3">CBS 342.82</strain>
    </source>
</reference>
<evidence type="ECO:0000313" key="2">
    <source>
        <dbReference type="Proteomes" id="UP000504637"/>
    </source>
</evidence>
<evidence type="ECO:0000313" key="3">
    <source>
        <dbReference type="RefSeq" id="XP_033463604.1"/>
    </source>
</evidence>
<dbReference type="Proteomes" id="UP000504637">
    <property type="component" value="Unplaced"/>
</dbReference>
<evidence type="ECO:0008006" key="4">
    <source>
        <dbReference type="Google" id="ProtNLM"/>
    </source>
</evidence>
<feature type="compositionally biased region" description="Basic and acidic residues" evidence="1">
    <location>
        <begin position="31"/>
        <end position="43"/>
    </location>
</feature>
<dbReference type="GeneID" id="54358697"/>
<sequence>MDAPNAHSWPVRLVTKVGNVLRPPKSYSQDAVDKRARKDGERRKLQKVQPRPQGPDRQSDVNELGEREYSVFSDSTTVAEKPLDHTEMMHGLAHHESFESLLDGRKLGLLDALEDSSNLTGKDRILYEAMRSVKHENLIVSLPDEIWNRIAFFLTPLEAANLASSTKTLFRKLGTMPFETLKRPENRAHRIIFLRRFDRRLPDHLFCFVCVKFHQRLNPGEEVLKADFVANPIFKCPNVKKSVLPRMRLTFDREFPYSFLQLAVRAQKFSSAHGLGADKLSRRWKCKTSGWTHRTRYMVHDNRLLMRVVSQVVAPPAASSTETTYRQLLYDREEYVPYFSVCAHWRDGDLMKICKCALSHVPSPPDPIHKQLQRGFKVSREAARPNFIVRGCDECRPARRCPECATEYLVNVNMIEDTADLAQPFKHALVVTRWSDLGDDSGPTASLEWAATNGLRADGADGGKGEFRSFDNVGRRAVGGVFESAISGTVPGERLVSLNPRNKKMGEEGNG</sequence>
<dbReference type="RefSeq" id="XP_033463604.1">
    <property type="nucleotide sequence ID" value="XM_033600897.1"/>
</dbReference>
<accession>A0A6J3MFE7</accession>
<dbReference type="OrthoDB" id="3912356at2759"/>
<evidence type="ECO:0000256" key="1">
    <source>
        <dbReference type="SAM" id="MobiDB-lite"/>
    </source>
</evidence>
<protein>
    <recommendedName>
        <fullName evidence="4">F-box domain-containing protein</fullName>
    </recommendedName>
</protein>